<organism evidence="1 2">
    <name type="scientific">Mythimna loreyi</name>
    <dbReference type="NCBI Taxonomy" id="667449"/>
    <lineage>
        <taxon>Eukaryota</taxon>
        <taxon>Metazoa</taxon>
        <taxon>Ecdysozoa</taxon>
        <taxon>Arthropoda</taxon>
        <taxon>Hexapoda</taxon>
        <taxon>Insecta</taxon>
        <taxon>Pterygota</taxon>
        <taxon>Neoptera</taxon>
        <taxon>Endopterygota</taxon>
        <taxon>Lepidoptera</taxon>
        <taxon>Glossata</taxon>
        <taxon>Ditrysia</taxon>
        <taxon>Noctuoidea</taxon>
        <taxon>Noctuidae</taxon>
        <taxon>Noctuinae</taxon>
        <taxon>Hadenini</taxon>
        <taxon>Mythimna</taxon>
    </lineage>
</organism>
<protein>
    <submittedName>
        <fullName evidence="1">Uncharacterized protein</fullName>
    </submittedName>
</protein>
<name>A0ACC2Q8Z4_9NEOP</name>
<keyword evidence="2" id="KW-1185">Reference proteome</keyword>
<accession>A0ACC2Q8Z4</accession>
<gene>
    <name evidence="1" type="ORF">PYW08_009367</name>
</gene>
<reference evidence="1" key="1">
    <citation type="submission" date="2023-03" db="EMBL/GenBank/DDBJ databases">
        <title>Chromosome-level genomes of two armyworms, Mythimna separata and Mythimna loreyi, provide insights into the biosynthesis and reception of sex pheromones.</title>
        <authorList>
            <person name="Zhao H."/>
        </authorList>
    </citation>
    <scope>NUCLEOTIDE SEQUENCE</scope>
    <source>
        <strain evidence="1">BeijingLab</strain>
    </source>
</reference>
<sequence length="181" mass="20782">MSSVSNRKDNVEDAAVEVPQSKKEYEAYPPYNFSWFIEKEIAAMAFPKTVENLNYLTDVGVNHLITLSPEKIPPISKCEKKLNWSLIRIEEFDAPTLKQIQEFIEICEYAGSRGEAVGVHCRQGWGRTGTLLACYLVHFQDMTPERAILTVRLNRPGSIETYEQEKAVCHYHDFLRSTMYA</sequence>
<evidence type="ECO:0000313" key="2">
    <source>
        <dbReference type="Proteomes" id="UP001231649"/>
    </source>
</evidence>
<evidence type="ECO:0000313" key="1">
    <source>
        <dbReference type="EMBL" id="KAJ8710852.1"/>
    </source>
</evidence>
<comment type="caution">
    <text evidence="1">The sequence shown here is derived from an EMBL/GenBank/DDBJ whole genome shotgun (WGS) entry which is preliminary data.</text>
</comment>
<proteinExistence type="predicted"/>
<dbReference type="EMBL" id="CM056799">
    <property type="protein sequence ID" value="KAJ8710852.1"/>
    <property type="molecule type" value="Genomic_DNA"/>
</dbReference>
<dbReference type="Proteomes" id="UP001231649">
    <property type="component" value="Chromosome 23"/>
</dbReference>